<accession>A0AAV4XSZ0</accession>
<organism evidence="1 2">
    <name type="scientific">Caerostris extrusa</name>
    <name type="common">Bark spider</name>
    <name type="synonym">Caerostris bankana</name>
    <dbReference type="NCBI Taxonomy" id="172846"/>
    <lineage>
        <taxon>Eukaryota</taxon>
        <taxon>Metazoa</taxon>
        <taxon>Ecdysozoa</taxon>
        <taxon>Arthropoda</taxon>
        <taxon>Chelicerata</taxon>
        <taxon>Arachnida</taxon>
        <taxon>Araneae</taxon>
        <taxon>Araneomorphae</taxon>
        <taxon>Entelegynae</taxon>
        <taxon>Araneoidea</taxon>
        <taxon>Araneidae</taxon>
        <taxon>Caerostris</taxon>
    </lineage>
</organism>
<dbReference type="EMBL" id="BPLR01000741">
    <property type="protein sequence ID" value="GIY97111.1"/>
    <property type="molecule type" value="Genomic_DNA"/>
</dbReference>
<comment type="caution">
    <text evidence="1">The sequence shown here is derived from an EMBL/GenBank/DDBJ whole genome shotgun (WGS) entry which is preliminary data.</text>
</comment>
<gene>
    <name evidence="1" type="ORF">CEXT_600441</name>
</gene>
<dbReference type="Proteomes" id="UP001054945">
    <property type="component" value="Unassembled WGS sequence"/>
</dbReference>
<reference evidence="1 2" key="1">
    <citation type="submission" date="2021-06" db="EMBL/GenBank/DDBJ databases">
        <title>Caerostris extrusa draft genome.</title>
        <authorList>
            <person name="Kono N."/>
            <person name="Arakawa K."/>
        </authorList>
    </citation>
    <scope>NUCLEOTIDE SEQUENCE [LARGE SCALE GENOMIC DNA]</scope>
</reference>
<proteinExistence type="predicted"/>
<name>A0AAV4XSZ0_CAEEX</name>
<evidence type="ECO:0000313" key="2">
    <source>
        <dbReference type="Proteomes" id="UP001054945"/>
    </source>
</evidence>
<protein>
    <submittedName>
        <fullName evidence="1">Uncharacterized protein</fullName>
    </submittedName>
</protein>
<dbReference type="AlphaFoldDB" id="A0AAV4XSZ0"/>
<keyword evidence="2" id="KW-1185">Reference proteome</keyword>
<sequence length="124" mass="14212">MSSLLIRFDFPTAQQFLLPQSLHANLCELLEPSLSILKKRHYPKRTPSPRPGARWVLSSVSSVQDTPQYPEEAFSMSSLLIRSDFPTTQQFLLRQSLLANLCELLESSLSILKEQHYRKRTPSP</sequence>
<evidence type="ECO:0000313" key="1">
    <source>
        <dbReference type="EMBL" id="GIY97111.1"/>
    </source>
</evidence>